<name>W7QTV3_9ALTE</name>
<sequence length="191" mass="22372">MDHTSKDEHWLAFVTKDKEFERLDLNIQNNLRQMSYRQAQSLLKQTLDDNTFKKLNGRFRAQLHRAKVGKSTLTVDGYLLRKLDAMKNNIGADDYSDLLEYLLKPDGAYKKELDTFHTNNQQHRLNTQNIESDFSHLLKQLYPEHQSLIKKVLELTFMQGALSAKTSGRLQDLEQACEEHIDKFQYNIVNL</sequence>
<protein>
    <submittedName>
        <fullName evidence="1">Uncharacterized protein</fullName>
    </submittedName>
</protein>
<evidence type="ECO:0000313" key="1">
    <source>
        <dbReference type="EMBL" id="EWH08865.1"/>
    </source>
</evidence>
<dbReference type="OrthoDB" id="6386057at2"/>
<organism evidence="1 2">
    <name type="scientific">Catenovulum agarivorans DS-2</name>
    <dbReference type="NCBI Taxonomy" id="1328313"/>
    <lineage>
        <taxon>Bacteria</taxon>
        <taxon>Pseudomonadati</taxon>
        <taxon>Pseudomonadota</taxon>
        <taxon>Gammaproteobacteria</taxon>
        <taxon>Alteromonadales</taxon>
        <taxon>Alteromonadaceae</taxon>
        <taxon>Catenovulum</taxon>
    </lineage>
</organism>
<gene>
    <name evidence="1" type="ORF">DS2_15439</name>
</gene>
<dbReference type="Proteomes" id="UP000019276">
    <property type="component" value="Unassembled WGS sequence"/>
</dbReference>
<accession>W7QTV3</accession>
<dbReference type="AlphaFoldDB" id="W7QTV3"/>
<reference evidence="1 2" key="1">
    <citation type="journal article" date="2014" name="Genome Announc.">
        <title>Draft Genome Sequence of the Agar-Degrading Bacterium Catenovulum sp. Strain DS-2, Isolated from Intestines of Haliotis diversicolor.</title>
        <authorList>
            <person name="Shan D."/>
            <person name="Li X."/>
            <person name="Gu Z."/>
            <person name="Wei G."/>
            <person name="Gao Z."/>
            <person name="Shao Z."/>
        </authorList>
    </citation>
    <scope>NUCLEOTIDE SEQUENCE [LARGE SCALE GENOMIC DNA]</scope>
    <source>
        <strain evidence="1 2">DS-2</strain>
    </source>
</reference>
<dbReference type="RefSeq" id="WP_035015746.1">
    <property type="nucleotide sequence ID" value="NZ_ARZY01000035.1"/>
</dbReference>
<comment type="caution">
    <text evidence="1">The sequence shown here is derived from an EMBL/GenBank/DDBJ whole genome shotgun (WGS) entry which is preliminary data.</text>
</comment>
<evidence type="ECO:0000313" key="2">
    <source>
        <dbReference type="Proteomes" id="UP000019276"/>
    </source>
</evidence>
<keyword evidence="2" id="KW-1185">Reference proteome</keyword>
<proteinExistence type="predicted"/>
<dbReference type="EMBL" id="ARZY01000035">
    <property type="protein sequence ID" value="EWH08865.1"/>
    <property type="molecule type" value="Genomic_DNA"/>
</dbReference>